<keyword evidence="4" id="KW-1185">Reference proteome</keyword>
<sequence>MATHSLAVLTEPLSATDPCGPDLDLEGDPDFANFVARAEGLFPASFFTRDDEGRLQPFDRSTIDFGSEFKTLDRLLGETRDLRLLTIYGRLLALNRDLAGFASCMEAVAALLRERWAEVHPKGEDGDYSLRVAVLQALDDNPSVVLPLQHIPLVVSRRAGPISYRSIMVANGEMKPRDDETAVDRGTVERAFGEAELELLQATAADLRRIVDGAKAIQAITIERAGYEQAAILEKLPPLAKKMLEAVEGALAARDPSGAQPASGTSGGALPAAAGAGPAPSPAIASGRVTSLADVRDALAALNGYFRQFEPSNPAAILVQQAQRLMGKSFPEVVRILVPAYADQARIQLGAERLFGLSFEQFPDPQEAWAAEEPAKNSDDGGWSSWSSDESEGAGGRDETENAGTEQAESEDTPARPLIEVKSRADAASLLDQVSSFYRSAEPSSPIPLLTERARGMIDRDFMTILKDVLPDLVPRSE</sequence>
<evidence type="ECO:0000259" key="2">
    <source>
        <dbReference type="Pfam" id="PF06812"/>
    </source>
</evidence>
<feature type="compositionally biased region" description="Low complexity" evidence="1">
    <location>
        <begin position="261"/>
        <end position="281"/>
    </location>
</feature>
<dbReference type="PANTHER" id="PTHR37951:SF1">
    <property type="entry name" value="TYPE VI SECRETION SYSTEM COMPONENT TSSA1"/>
    <property type="match status" value="1"/>
</dbReference>
<evidence type="ECO:0000256" key="1">
    <source>
        <dbReference type="SAM" id="MobiDB-lite"/>
    </source>
</evidence>
<reference evidence="3 4" key="1">
    <citation type="submission" date="2020-04" db="EMBL/GenBank/DDBJ databases">
        <title>Enterovirga sp. isolate from soil.</title>
        <authorList>
            <person name="Chea S."/>
            <person name="Kim D.-U."/>
        </authorList>
    </citation>
    <scope>NUCLEOTIDE SEQUENCE [LARGE SCALE GENOMIC DNA]</scope>
    <source>
        <strain evidence="3 4">DB1703</strain>
    </source>
</reference>
<gene>
    <name evidence="3" type="ORF">HJG44_19960</name>
</gene>
<protein>
    <recommendedName>
        <fullName evidence="2">ImpA N-terminal domain-containing protein</fullName>
    </recommendedName>
</protein>
<proteinExistence type="predicted"/>
<dbReference type="RefSeq" id="WP_171220102.1">
    <property type="nucleotide sequence ID" value="NZ_JABEPP010000006.1"/>
</dbReference>
<feature type="region of interest" description="Disordered" evidence="1">
    <location>
        <begin position="369"/>
        <end position="421"/>
    </location>
</feature>
<comment type="caution">
    <text evidence="3">The sequence shown here is derived from an EMBL/GenBank/DDBJ whole genome shotgun (WGS) entry which is preliminary data.</text>
</comment>
<dbReference type="InterPro" id="IPR017740">
    <property type="entry name" value="TssA-like"/>
</dbReference>
<accession>A0A849IDW6</accession>
<dbReference type="AlphaFoldDB" id="A0A849IDW6"/>
<feature type="domain" description="ImpA N-terminal" evidence="2">
    <location>
        <begin position="11"/>
        <end position="139"/>
    </location>
</feature>
<dbReference type="Proteomes" id="UP000564885">
    <property type="component" value="Unassembled WGS sequence"/>
</dbReference>
<dbReference type="PANTHER" id="PTHR37951">
    <property type="entry name" value="CYTOPLASMIC PROTEIN-RELATED"/>
    <property type="match status" value="1"/>
</dbReference>
<dbReference type="InterPro" id="IPR010657">
    <property type="entry name" value="ImpA_N"/>
</dbReference>
<organism evidence="3 4">
    <name type="scientific">Enterovirga aerilata</name>
    <dbReference type="NCBI Taxonomy" id="2730920"/>
    <lineage>
        <taxon>Bacteria</taxon>
        <taxon>Pseudomonadati</taxon>
        <taxon>Pseudomonadota</taxon>
        <taxon>Alphaproteobacteria</taxon>
        <taxon>Hyphomicrobiales</taxon>
        <taxon>Methylobacteriaceae</taxon>
        <taxon>Enterovirga</taxon>
    </lineage>
</organism>
<dbReference type="Pfam" id="PF06812">
    <property type="entry name" value="ImpA_N"/>
    <property type="match status" value="1"/>
</dbReference>
<feature type="region of interest" description="Disordered" evidence="1">
    <location>
        <begin position="255"/>
        <end position="281"/>
    </location>
</feature>
<evidence type="ECO:0000313" key="4">
    <source>
        <dbReference type="Proteomes" id="UP000564885"/>
    </source>
</evidence>
<dbReference type="EMBL" id="JABEPP010000006">
    <property type="protein sequence ID" value="NNM74639.1"/>
    <property type="molecule type" value="Genomic_DNA"/>
</dbReference>
<evidence type="ECO:0000313" key="3">
    <source>
        <dbReference type="EMBL" id="NNM74639.1"/>
    </source>
</evidence>
<name>A0A849IDW6_9HYPH</name>